<dbReference type="Proteomes" id="UP000682782">
    <property type="component" value="Chromosome"/>
</dbReference>
<evidence type="ECO:0000313" key="1">
    <source>
        <dbReference type="EMBL" id="QUC67042.1"/>
    </source>
</evidence>
<protein>
    <submittedName>
        <fullName evidence="1">ABC transporter permease</fullName>
    </submittedName>
</protein>
<evidence type="ECO:0000313" key="2">
    <source>
        <dbReference type="Proteomes" id="UP000682782"/>
    </source>
</evidence>
<name>A0AC61MWP0_9FIRM</name>
<gene>
    <name evidence="1" type="ORF">JYE49_14610</name>
</gene>
<reference evidence="1" key="1">
    <citation type="submission" date="2021-01" db="EMBL/GenBank/DDBJ databases">
        <title>Complete genome sequence of Clostridiales bacterium R-7.</title>
        <authorList>
            <person name="Mahoney-Kurpe S.C."/>
            <person name="Palevich N."/>
            <person name="Koike S."/>
            <person name="Moon C.D."/>
            <person name="Attwood G.T."/>
        </authorList>
    </citation>
    <scope>NUCLEOTIDE SEQUENCE</scope>
    <source>
        <strain evidence="1">R-7</strain>
    </source>
</reference>
<accession>A0AC61MWP0</accession>
<proteinExistence type="predicted"/>
<dbReference type="EMBL" id="CP068393">
    <property type="protein sequence ID" value="QUC67042.1"/>
    <property type="molecule type" value="Genomic_DNA"/>
</dbReference>
<organism evidence="1 2">
    <name type="scientific">Aristaeella hokkaidonensis</name>
    <dbReference type="NCBI Taxonomy" id="3046382"/>
    <lineage>
        <taxon>Bacteria</taxon>
        <taxon>Bacillati</taxon>
        <taxon>Bacillota</taxon>
        <taxon>Clostridia</taxon>
        <taxon>Eubacteriales</taxon>
        <taxon>Aristaeellaceae</taxon>
        <taxon>Aristaeella</taxon>
    </lineage>
</organism>
<sequence>MNRLFFIAGNNAKKQKGDMITFFLLTLVAAFLLFDAISAITGMSRVLDDRFAETRGAEMMLITGDTDEERDCARRAIRENAHVKDYEASPALCPIFRYRNAENEEWKEYSFLIESTSTEKKYMVHELNGAGGAKNEIYLPLYLKGQFPIGDTMQIRVDDDIYDLRVAGYVEEPYFCSSMNITTYYSYLSQEMMDTMLAEHPVLEDARRIISKAVMDEESVTAGYPTSDLEKEITDRYKELINPYGNAHPERNYFNYLSVSWEFMRGGSQFIPMIVSGIVMLFAVIIFTVAMIIICFSIRNFIQRSMKDTGVLEASGYTVKELRAALTMQTGLVALLGTLAGIGLGIATFGAFENVISAILGLTWNQPVNAVAAVMAAIVLPAFVILITRGVSRAYLKYTVLDALRGGISNHNYRKNHFSFEKTALPVPVVLSMKEMMGSKGRNIALALIVAILTISTLMGFGCYENFGKSADKLIELMGFEAGTIAVTGRRELGDELRKLKGAENVLGVYKFEPTYSFGDKEKTVTTYAVDDMENTLHTILIDGRTVKHDNEVMLTSSIARDLGVKIGDVVTVSFGDASADYLVTGLNQRMEQMGRSGCMIFEAAERILPNLSVVDYYVTGAADVTFADLKKEIDRLGTERGETYATADLGEELESTIGTMSTAMRALCIGIAILTVLVVIFVEALIIRAKIVREWRGMGISKALGMTSGGLITQIMLSSIPAVTAGVLIGALFSQPAGSSLCITAFSIFGLEKVPFHVPVFYMIATGLAILAVALVTAGIFGLKVRKINPVEMITEE</sequence>
<keyword evidence="2" id="KW-1185">Reference proteome</keyword>